<protein>
    <submittedName>
        <fullName evidence="2">DUF501 domain-containing protein</fullName>
    </submittedName>
</protein>
<feature type="region of interest" description="Disordered" evidence="1">
    <location>
        <begin position="1"/>
        <end position="30"/>
    </location>
</feature>
<dbReference type="InterPro" id="IPR007511">
    <property type="entry name" value="DUF501"/>
</dbReference>
<dbReference type="Pfam" id="PF04417">
    <property type="entry name" value="DUF501"/>
    <property type="match status" value="1"/>
</dbReference>
<dbReference type="RefSeq" id="WP_168447727.1">
    <property type="nucleotide sequence ID" value="NZ_JAAXOW010000003.1"/>
</dbReference>
<feature type="compositionally biased region" description="Low complexity" evidence="1">
    <location>
        <begin position="14"/>
        <end position="27"/>
    </location>
</feature>
<gene>
    <name evidence="2" type="ORF">HF995_10315</name>
</gene>
<feature type="compositionally biased region" description="Basic and acidic residues" evidence="1">
    <location>
        <begin position="1"/>
        <end position="11"/>
    </location>
</feature>
<sequence length="193" mass="20714">MPHPSPDRRSPVNDQPAASPAADDPTALLGHDETATEGDLAVVAEQLGRPARGVVGIAARCRCGRPLVVRTAPRLDDGTPFPTTYYLTHPVLVAAASTLEANGVMKEMSERLVQDEELAAAYRRAHEHYLAQREALGHVDEIDGISAGGMPTRVKCLHVLIGHALAAGPGVQPLGDEALEMIRDTWNRDRCFC</sequence>
<dbReference type="AlphaFoldDB" id="A0A9X5FEA3"/>
<accession>A0A9X5FEA3</accession>
<evidence type="ECO:0000256" key="1">
    <source>
        <dbReference type="SAM" id="MobiDB-lite"/>
    </source>
</evidence>
<dbReference type="EMBL" id="JAAXOW010000003">
    <property type="protein sequence ID" value="NKX93657.1"/>
    <property type="molecule type" value="Genomic_DNA"/>
</dbReference>
<keyword evidence="3" id="KW-1185">Reference proteome</keyword>
<reference evidence="2 3" key="1">
    <citation type="submission" date="2020-04" db="EMBL/GenBank/DDBJ databases">
        <title>MicrobeNet Type strains.</title>
        <authorList>
            <person name="Nicholson A.C."/>
        </authorList>
    </citation>
    <scope>NUCLEOTIDE SEQUENCE [LARGE SCALE GENOMIC DNA]</scope>
    <source>
        <strain evidence="2 3">ATCC BAA-789</strain>
    </source>
</reference>
<dbReference type="PANTHER" id="PTHR37163:SF1">
    <property type="entry name" value="DUF501 DOMAIN-CONTAINING PROTEIN"/>
    <property type="match status" value="1"/>
</dbReference>
<dbReference type="Proteomes" id="UP000774283">
    <property type="component" value="Unassembled WGS sequence"/>
</dbReference>
<organism evidence="2 3">
    <name type="scientific">Sanguibacter hominis ATCC BAA-789</name>
    <dbReference type="NCBI Taxonomy" id="1312740"/>
    <lineage>
        <taxon>Bacteria</taxon>
        <taxon>Bacillati</taxon>
        <taxon>Actinomycetota</taxon>
        <taxon>Actinomycetes</taxon>
        <taxon>Micrococcales</taxon>
        <taxon>Sanguibacteraceae</taxon>
        <taxon>Sanguibacter</taxon>
    </lineage>
</organism>
<dbReference type="PANTHER" id="PTHR37163">
    <property type="entry name" value="CONSERVED PROTEIN"/>
    <property type="match status" value="1"/>
</dbReference>
<comment type="caution">
    <text evidence="2">The sequence shown here is derived from an EMBL/GenBank/DDBJ whole genome shotgun (WGS) entry which is preliminary data.</text>
</comment>
<name>A0A9X5FEA3_9MICO</name>
<evidence type="ECO:0000313" key="3">
    <source>
        <dbReference type="Proteomes" id="UP000774283"/>
    </source>
</evidence>
<proteinExistence type="predicted"/>
<evidence type="ECO:0000313" key="2">
    <source>
        <dbReference type="EMBL" id="NKX93657.1"/>
    </source>
</evidence>